<gene>
    <name evidence="1" type="ORF">F985_01883</name>
</gene>
<name>N8S6K4_9GAMM</name>
<dbReference type="Proteomes" id="UP000013065">
    <property type="component" value="Unassembled WGS sequence"/>
</dbReference>
<proteinExistence type="predicted"/>
<protein>
    <submittedName>
        <fullName evidence="1">Uncharacterized protein</fullName>
    </submittedName>
</protein>
<dbReference type="AlphaFoldDB" id="N8S6K4"/>
<reference evidence="1 2" key="2">
    <citation type="journal article" date="2015" name="Int. J. Syst. Evol. Microbiol.">
        <title>Acinetobacter seifertii sp. nov., a member of the Acinetobacter calcoaceticus-Acinetobacter baumannii complex isolated from human clinical specimens.</title>
        <authorList>
            <person name="Nemec A."/>
            <person name="Krizova L."/>
            <person name="Maixnerova M."/>
            <person name="Sedo O."/>
            <person name="Brisse S."/>
            <person name="Higgins P.G."/>
        </authorList>
    </citation>
    <scope>NUCLEOTIDE SEQUENCE [LARGE SCALE GENOMIC DNA]</scope>
    <source>
        <strain evidence="1 2">NIPH 973</strain>
    </source>
</reference>
<sequence>MIAITKKGELLQIESNSSITGHQFIGVIITNPSQLNGDYQNIANHFYCTDPEQLQRLTLDALRTNQSRHHLLSEQP</sequence>
<dbReference type="EMBL" id="APOO01000021">
    <property type="protein sequence ID" value="ENU43173.1"/>
    <property type="molecule type" value="Genomic_DNA"/>
</dbReference>
<comment type="caution">
    <text evidence="1">The sequence shown here is derived from an EMBL/GenBank/DDBJ whole genome shotgun (WGS) entry which is preliminary data.</text>
</comment>
<accession>N8S6K4</accession>
<evidence type="ECO:0000313" key="1">
    <source>
        <dbReference type="EMBL" id="ENU43173.1"/>
    </source>
</evidence>
<dbReference type="HOGENOM" id="CLU_2646181_0_0_6"/>
<organism evidence="1 2">
    <name type="scientific">Acinetobacter seifertii</name>
    <dbReference type="NCBI Taxonomy" id="1530123"/>
    <lineage>
        <taxon>Bacteria</taxon>
        <taxon>Pseudomonadati</taxon>
        <taxon>Pseudomonadota</taxon>
        <taxon>Gammaproteobacteria</taxon>
        <taxon>Moraxellales</taxon>
        <taxon>Moraxellaceae</taxon>
        <taxon>Acinetobacter</taxon>
        <taxon>Acinetobacter calcoaceticus/baumannii complex</taxon>
    </lineage>
</organism>
<reference evidence="2" key="1">
    <citation type="submission" date="2013-02" db="EMBL/GenBank/DDBJ databases">
        <title>The Genome Sequence of Acinetobacter sp. NIPH 973.</title>
        <authorList>
            <consortium name="The Broad Institute Genome Sequencing Platform"/>
            <consortium name="The Broad Institute Genome Sequencing Center for Infectious Disease"/>
            <person name="Cerqueira G."/>
            <person name="Feldgarden M."/>
            <person name="Courvalin P."/>
            <person name="Perichon B."/>
            <person name="Grillot-Courvalin C."/>
            <person name="Clermont D."/>
            <person name="Rocha E."/>
            <person name="Yoon E.-J."/>
            <person name="Nemec A."/>
            <person name="Walker B."/>
            <person name="Young S.K."/>
            <person name="Zeng Q."/>
            <person name="Gargeya S."/>
            <person name="Fitzgerald M."/>
            <person name="Haas B."/>
            <person name="Abouelleil A."/>
            <person name="Alvarado L."/>
            <person name="Arachchi H.M."/>
            <person name="Berlin A.M."/>
            <person name="Chapman S.B."/>
            <person name="Dewar J."/>
            <person name="Goldberg J."/>
            <person name="Griggs A."/>
            <person name="Gujja S."/>
            <person name="Hansen M."/>
            <person name="Howarth C."/>
            <person name="Imamovic A."/>
            <person name="Larimer J."/>
            <person name="McCowan C."/>
            <person name="Murphy C."/>
            <person name="Neiman D."/>
            <person name="Pearson M."/>
            <person name="Priest M."/>
            <person name="Roberts A."/>
            <person name="Saif S."/>
            <person name="Shea T."/>
            <person name="Sisk P."/>
            <person name="Sykes S."/>
            <person name="Wortman J."/>
            <person name="Nusbaum C."/>
            <person name="Birren B."/>
        </authorList>
    </citation>
    <scope>NUCLEOTIDE SEQUENCE [LARGE SCALE GENOMIC DNA]</scope>
    <source>
        <strain evidence="2">NIPH 973</strain>
    </source>
</reference>
<evidence type="ECO:0000313" key="2">
    <source>
        <dbReference type="Proteomes" id="UP000013065"/>
    </source>
</evidence>